<keyword evidence="3" id="KW-0444">Lipid biosynthesis</keyword>
<name>A0A8J4CDS1_9CHLO</name>
<comment type="similarity">
    <text evidence="2">Belongs to the zinc-containing alcohol dehydrogenase family. Quinone oxidoreductase subfamily.</text>
</comment>
<dbReference type="SUPFAM" id="SSF51735">
    <property type="entry name" value="NAD(P)-binding Rossmann-fold domains"/>
    <property type="match status" value="1"/>
</dbReference>
<keyword evidence="16" id="KW-1185">Reference proteome</keyword>
<keyword evidence="6" id="KW-0809">Transit peptide</keyword>
<reference evidence="14" key="1">
    <citation type="journal article" date="2021" name="Proc. Natl. Acad. Sci. U.S.A.">
        <title>Three genomes in the algal genus Volvox reveal the fate of a haploid sex-determining region after a transition to homothallism.</title>
        <authorList>
            <person name="Yamamoto K."/>
            <person name="Hamaji T."/>
            <person name="Kawai-Toyooka H."/>
            <person name="Matsuzaki R."/>
            <person name="Takahashi F."/>
            <person name="Nishimura Y."/>
            <person name="Kawachi M."/>
            <person name="Noguchi H."/>
            <person name="Minakuchi Y."/>
            <person name="Umen J.G."/>
            <person name="Toyoda A."/>
            <person name="Nozaki H."/>
        </authorList>
    </citation>
    <scope>NUCLEOTIDE SEQUENCE</scope>
    <source>
        <strain evidence="15">NIES-3785</strain>
        <strain evidence="14">NIES-3786</strain>
    </source>
</reference>
<proteinExistence type="inferred from homology"/>
<organism evidence="14 16">
    <name type="scientific">Volvox reticuliferus</name>
    <dbReference type="NCBI Taxonomy" id="1737510"/>
    <lineage>
        <taxon>Eukaryota</taxon>
        <taxon>Viridiplantae</taxon>
        <taxon>Chlorophyta</taxon>
        <taxon>core chlorophytes</taxon>
        <taxon>Chlorophyceae</taxon>
        <taxon>CS clade</taxon>
        <taxon>Chlamydomonadales</taxon>
        <taxon>Volvocaceae</taxon>
        <taxon>Volvox</taxon>
    </lineage>
</organism>
<evidence type="ECO:0000256" key="4">
    <source>
        <dbReference type="ARBA" id="ARBA00022832"/>
    </source>
</evidence>
<comment type="caution">
    <text evidence="14">The sequence shown here is derived from an EMBL/GenBank/DDBJ whole genome shotgun (WGS) entry which is preliminary data.</text>
</comment>
<dbReference type="InterPro" id="IPR013154">
    <property type="entry name" value="ADH-like_N"/>
</dbReference>
<evidence type="ECO:0000313" key="16">
    <source>
        <dbReference type="Proteomes" id="UP000747110"/>
    </source>
</evidence>
<comment type="subcellular location">
    <subcellularLocation>
        <location evidence="1">Mitochondrion</location>
    </subcellularLocation>
</comment>
<protein>
    <recommendedName>
        <fullName evidence="11">enoyl-[acyl-carrier-protein] reductase</fullName>
        <ecNumber evidence="11">1.3.1.104</ecNumber>
    </recommendedName>
</protein>
<evidence type="ECO:0000256" key="1">
    <source>
        <dbReference type="ARBA" id="ARBA00004173"/>
    </source>
</evidence>
<evidence type="ECO:0000256" key="6">
    <source>
        <dbReference type="ARBA" id="ARBA00022946"/>
    </source>
</evidence>
<keyword evidence="4" id="KW-0276">Fatty acid metabolism</keyword>
<dbReference type="InterPro" id="IPR013149">
    <property type="entry name" value="ADH-like_C"/>
</dbReference>
<evidence type="ECO:0000256" key="2">
    <source>
        <dbReference type="ARBA" id="ARBA00010371"/>
    </source>
</evidence>
<dbReference type="Pfam" id="PF08240">
    <property type="entry name" value="ADH_N"/>
    <property type="match status" value="1"/>
</dbReference>
<keyword evidence="7" id="KW-0560">Oxidoreductase</keyword>
<dbReference type="GO" id="GO:0141148">
    <property type="term" value="F:enoyl-[acyl-carrier-protein] reductase (NADPH) activity"/>
    <property type="evidence" value="ECO:0007669"/>
    <property type="project" value="UniProtKB-EC"/>
</dbReference>
<evidence type="ECO:0000256" key="12">
    <source>
        <dbReference type="ARBA" id="ARBA00048843"/>
    </source>
</evidence>
<dbReference type="SMART" id="SM00829">
    <property type="entry name" value="PKS_ER"/>
    <property type="match status" value="1"/>
</dbReference>
<dbReference type="InterPro" id="IPR011032">
    <property type="entry name" value="GroES-like_sf"/>
</dbReference>
<keyword evidence="8" id="KW-0443">Lipid metabolism</keyword>
<dbReference type="GO" id="GO:0006633">
    <property type="term" value="P:fatty acid biosynthetic process"/>
    <property type="evidence" value="ECO:0007669"/>
    <property type="project" value="UniProtKB-KW"/>
</dbReference>
<dbReference type="Gene3D" id="3.90.180.10">
    <property type="entry name" value="Medium-chain alcohol dehydrogenases, catalytic domain"/>
    <property type="match status" value="1"/>
</dbReference>
<dbReference type="OrthoDB" id="7482721at2759"/>
<evidence type="ECO:0000256" key="5">
    <source>
        <dbReference type="ARBA" id="ARBA00022857"/>
    </source>
</evidence>
<dbReference type="PANTHER" id="PTHR43981">
    <property type="entry name" value="ENOYL-[ACYL-CARRIER-PROTEIN] REDUCTASE, MITOCHONDRIAL"/>
    <property type="match status" value="1"/>
</dbReference>
<evidence type="ECO:0000256" key="3">
    <source>
        <dbReference type="ARBA" id="ARBA00022516"/>
    </source>
</evidence>
<dbReference type="PANTHER" id="PTHR43981:SF2">
    <property type="entry name" value="ENOYL-[ACYL-CARRIER-PROTEIN] REDUCTASE, MITOCHONDRIAL"/>
    <property type="match status" value="1"/>
</dbReference>
<comment type="catalytic activity">
    <reaction evidence="12">
        <text>a 2,3-saturated acyl-[ACP] + NADP(+) = a (2E)-enoyl-[ACP] + NADPH + H(+)</text>
        <dbReference type="Rhea" id="RHEA:22564"/>
        <dbReference type="Rhea" id="RHEA-COMP:9925"/>
        <dbReference type="Rhea" id="RHEA-COMP:9926"/>
        <dbReference type="ChEBI" id="CHEBI:15378"/>
        <dbReference type="ChEBI" id="CHEBI:57783"/>
        <dbReference type="ChEBI" id="CHEBI:58349"/>
        <dbReference type="ChEBI" id="CHEBI:78784"/>
        <dbReference type="ChEBI" id="CHEBI:78785"/>
        <dbReference type="EC" id="1.3.1.104"/>
    </reaction>
</comment>
<gene>
    <name evidence="14" type="ORF">Vretifemale_9918</name>
    <name evidence="15" type="ORF">Vretimale_9439</name>
</gene>
<dbReference type="InterPro" id="IPR020843">
    <property type="entry name" value="ER"/>
</dbReference>
<dbReference type="Proteomes" id="UP000722791">
    <property type="component" value="Unassembled WGS sequence"/>
</dbReference>
<dbReference type="SUPFAM" id="SSF50129">
    <property type="entry name" value="GroES-like"/>
    <property type="match status" value="1"/>
</dbReference>
<sequence>MLKILRQFRSGSATACRSHQQRLLSTATTVAGSGPPTTFCLTTQSPGSRRTTLLLRAMAASTTVSDMTTAVSKPRALIYDKPGEPLATLALRGLPALRECGPGEVQLRFLQSPINPSDVNTIQGKYPIQPPLPGAVPGHEGVAEVLAVGPEVSGLSAGDWVVPLTPAQGTWRSAGTFSAAHWHKVPREIGLEAASTLIINPPTALAMLENFVELKQGDTVAQNGASSAVGEAVIQIARAKGLRTINIIRERPNMEATVARLRDLGADLVTTEEQLKDDLKASGLPSPLLGLNCVGGSAAQAVTRILQDGGTLVTYGGMSMQPVTAPTAAMIFKDISFRGFWLTGRWSQAQGLTGRAASLDRIVQMYLSGSLRPPAVKAFALGRWKEAFAALEAPHRGHKVVLAPSTADGEDVA</sequence>
<dbReference type="InterPro" id="IPR036291">
    <property type="entry name" value="NAD(P)-bd_dom_sf"/>
</dbReference>
<evidence type="ECO:0000256" key="11">
    <source>
        <dbReference type="ARBA" id="ARBA00038963"/>
    </source>
</evidence>
<dbReference type="EMBL" id="BNCQ01000017">
    <property type="protein sequence ID" value="GIM04945.1"/>
    <property type="molecule type" value="Genomic_DNA"/>
</dbReference>
<dbReference type="AlphaFoldDB" id="A0A8J4CDS1"/>
<keyword evidence="9" id="KW-0496">Mitochondrion</keyword>
<evidence type="ECO:0000259" key="13">
    <source>
        <dbReference type="SMART" id="SM00829"/>
    </source>
</evidence>
<keyword evidence="10" id="KW-0275">Fatty acid biosynthesis</keyword>
<dbReference type="Proteomes" id="UP000747110">
    <property type="component" value="Unassembled WGS sequence"/>
</dbReference>
<dbReference type="FunFam" id="3.40.50.720:FF:000112">
    <property type="entry name" value="Enoyl-[acyl-carrier-protein] reductase 1, mitochondrial"/>
    <property type="match status" value="1"/>
</dbReference>
<keyword evidence="5" id="KW-0521">NADP</keyword>
<dbReference type="Pfam" id="PF00107">
    <property type="entry name" value="ADH_zinc_N"/>
    <property type="match status" value="1"/>
</dbReference>
<dbReference type="CDD" id="cd08290">
    <property type="entry name" value="ETR"/>
    <property type="match status" value="1"/>
</dbReference>
<evidence type="ECO:0000313" key="14">
    <source>
        <dbReference type="EMBL" id="GIL80846.1"/>
    </source>
</evidence>
<dbReference type="GO" id="GO:0005739">
    <property type="term" value="C:mitochondrion"/>
    <property type="evidence" value="ECO:0007669"/>
    <property type="project" value="UniProtKB-SubCell"/>
</dbReference>
<evidence type="ECO:0000313" key="15">
    <source>
        <dbReference type="EMBL" id="GIM04945.1"/>
    </source>
</evidence>
<dbReference type="EMBL" id="BNCP01000020">
    <property type="protein sequence ID" value="GIL80846.1"/>
    <property type="molecule type" value="Genomic_DNA"/>
</dbReference>
<feature type="domain" description="Enoyl reductase (ER)" evidence="13">
    <location>
        <begin position="84"/>
        <end position="402"/>
    </location>
</feature>
<evidence type="ECO:0000256" key="8">
    <source>
        <dbReference type="ARBA" id="ARBA00023098"/>
    </source>
</evidence>
<accession>A0A8J4CDS1</accession>
<dbReference type="InterPro" id="IPR051034">
    <property type="entry name" value="Mito_Enoyl-ACP_Reductase"/>
</dbReference>
<evidence type="ECO:0000256" key="7">
    <source>
        <dbReference type="ARBA" id="ARBA00023002"/>
    </source>
</evidence>
<evidence type="ECO:0000256" key="9">
    <source>
        <dbReference type="ARBA" id="ARBA00023128"/>
    </source>
</evidence>
<evidence type="ECO:0000256" key="10">
    <source>
        <dbReference type="ARBA" id="ARBA00023160"/>
    </source>
</evidence>
<dbReference type="Gene3D" id="3.40.50.720">
    <property type="entry name" value="NAD(P)-binding Rossmann-like Domain"/>
    <property type="match status" value="1"/>
</dbReference>
<dbReference type="EC" id="1.3.1.104" evidence="11"/>